<dbReference type="GO" id="GO:0006879">
    <property type="term" value="P:intracellular iron ion homeostasis"/>
    <property type="evidence" value="ECO:0007669"/>
    <property type="project" value="TreeGrafter"/>
</dbReference>
<feature type="transmembrane region" description="Helical" evidence="7">
    <location>
        <begin position="201"/>
        <end position="219"/>
    </location>
</feature>
<dbReference type="Proteomes" id="UP001211907">
    <property type="component" value="Unassembled WGS sequence"/>
</dbReference>
<feature type="transmembrane region" description="Helical" evidence="7">
    <location>
        <begin position="313"/>
        <end position="332"/>
    </location>
</feature>
<reference evidence="11" key="1">
    <citation type="submission" date="2020-05" db="EMBL/GenBank/DDBJ databases">
        <title>Phylogenomic resolution of chytrid fungi.</title>
        <authorList>
            <person name="Stajich J.E."/>
            <person name="Amses K."/>
            <person name="Simmons R."/>
            <person name="Seto K."/>
            <person name="Myers J."/>
            <person name="Bonds A."/>
            <person name="Quandt C.A."/>
            <person name="Barry K."/>
            <person name="Liu P."/>
            <person name="Grigoriev I."/>
            <person name="Longcore J.E."/>
            <person name="James T.Y."/>
        </authorList>
    </citation>
    <scope>NUCLEOTIDE SEQUENCE</scope>
    <source>
        <strain evidence="11">JEL0513</strain>
    </source>
</reference>
<dbReference type="EMBL" id="JADGJH010000571">
    <property type="protein sequence ID" value="KAJ3126200.1"/>
    <property type="molecule type" value="Genomic_DNA"/>
</dbReference>
<feature type="transmembrane region" description="Helical" evidence="7">
    <location>
        <begin position="139"/>
        <end position="160"/>
    </location>
</feature>
<keyword evidence="4 7" id="KW-1133">Transmembrane helix</keyword>
<evidence type="ECO:0000259" key="9">
    <source>
        <dbReference type="Pfam" id="PF01794"/>
    </source>
</evidence>
<keyword evidence="2" id="KW-0813">Transport</keyword>
<accession>A0AAD5XIW0</accession>
<evidence type="ECO:0000256" key="3">
    <source>
        <dbReference type="ARBA" id="ARBA00022692"/>
    </source>
</evidence>
<name>A0AAD5XIW0_9FUNG</name>
<keyword evidence="12" id="KW-1185">Reference proteome</keyword>
<keyword evidence="8" id="KW-0732">Signal</keyword>
<feature type="transmembrane region" description="Helical" evidence="7">
    <location>
        <begin position="278"/>
        <end position="298"/>
    </location>
</feature>
<feature type="transmembrane region" description="Helical" evidence="7">
    <location>
        <begin position="377"/>
        <end position="394"/>
    </location>
</feature>
<dbReference type="GO" id="GO:0005886">
    <property type="term" value="C:plasma membrane"/>
    <property type="evidence" value="ECO:0007669"/>
    <property type="project" value="TreeGrafter"/>
</dbReference>
<protein>
    <recommendedName>
        <fullName evidence="13">Ferric reductase</fullName>
    </recommendedName>
</protein>
<dbReference type="GO" id="GO:0006826">
    <property type="term" value="P:iron ion transport"/>
    <property type="evidence" value="ECO:0007669"/>
    <property type="project" value="TreeGrafter"/>
</dbReference>
<dbReference type="PANTHER" id="PTHR32361:SF9">
    <property type="entry name" value="FERRIC REDUCTASE TRANSMEMBRANE COMPONENT 3-RELATED"/>
    <property type="match status" value="1"/>
</dbReference>
<comment type="subcellular location">
    <subcellularLocation>
        <location evidence="1">Membrane</location>
        <topology evidence="1">Multi-pass membrane protein</topology>
    </subcellularLocation>
</comment>
<gene>
    <name evidence="11" type="ORF">HK100_010391</name>
</gene>
<dbReference type="AlphaFoldDB" id="A0AAD5XIW0"/>
<keyword evidence="5" id="KW-0406">Ion transport</keyword>
<comment type="caution">
    <text evidence="11">The sequence shown here is derived from an EMBL/GenBank/DDBJ whole genome shotgun (WGS) entry which is preliminary data.</text>
</comment>
<dbReference type="SUPFAM" id="SSF52343">
    <property type="entry name" value="Ferredoxin reductase-like, C-terminal NADP-linked domain"/>
    <property type="match status" value="1"/>
</dbReference>
<evidence type="ECO:0000256" key="1">
    <source>
        <dbReference type="ARBA" id="ARBA00004141"/>
    </source>
</evidence>
<dbReference type="SFLD" id="SFLDG01168">
    <property type="entry name" value="Ferric_reductase_subgroup_(FRE"/>
    <property type="match status" value="1"/>
</dbReference>
<evidence type="ECO:0000256" key="2">
    <source>
        <dbReference type="ARBA" id="ARBA00022448"/>
    </source>
</evidence>
<organism evidence="11 12">
    <name type="scientific">Physocladia obscura</name>
    <dbReference type="NCBI Taxonomy" id="109957"/>
    <lineage>
        <taxon>Eukaryota</taxon>
        <taxon>Fungi</taxon>
        <taxon>Fungi incertae sedis</taxon>
        <taxon>Chytridiomycota</taxon>
        <taxon>Chytridiomycota incertae sedis</taxon>
        <taxon>Chytridiomycetes</taxon>
        <taxon>Chytridiales</taxon>
        <taxon>Chytriomycetaceae</taxon>
        <taxon>Physocladia</taxon>
    </lineage>
</organism>
<dbReference type="GO" id="GO:0015677">
    <property type="term" value="P:copper ion import"/>
    <property type="evidence" value="ECO:0007669"/>
    <property type="project" value="TreeGrafter"/>
</dbReference>
<evidence type="ECO:0008006" key="13">
    <source>
        <dbReference type="Google" id="ProtNLM"/>
    </source>
</evidence>
<feature type="domain" description="FAD-binding 8" evidence="10">
    <location>
        <begin position="400"/>
        <end position="453"/>
    </location>
</feature>
<feature type="transmembrane region" description="Helical" evidence="7">
    <location>
        <begin position="239"/>
        <end position="257"/>
    </location>
</feature>
<evidence type="ECO:0000313" key="11">
    <source>
        <dbReference type="EMBL" id="KAJ3126200.1"/>
    </source>
</evidence>
<dbReference type="CDD" id="cd06186">
    <property type="entry name" value="NOX_Duox_like_FAD_NADP"/>
    <property type="match status" value="1"/>
</dbReference>
<evidence type="ECO:0000256" key="5">
    <source>
        <dbReference type="ARBA" id="ARBA00023065"/>
    </source>
</evidence>
<feature type="signal peptide" evidence="8">
    <location>
        <begin position="1"/>
        <end position="22"/>
    </location>
</feature>
<feature type="transmembrane region" description="Helical" evidence="7">
    <location>
        <begin position="344"/>
        <end position="365"/>
    </location>
</feature>
<dbReference type="PANTHER" id="PTHR32361">
    <property type="entry name" value="FERRIC/CUPRIC REDUCTASE TRANSMEMBRANE COMPONENT"/>
    <property type="match status" value="1"/>
</dbReference>
<sequence>MYQPYCPFACLFVLSGVELNCSTTTDMDGMSMAETSSQCYATDNSYLQTLALCISTYCTDMTVSEIETFWEYQASFSGSNQPPIKESYQAALAAIKTTPELTFSGTVLNQTMIIDDSSYQPYWNALSVFQDGEVKHETYGLVLLFSGAFFPIAFSILRFLPIPRLLISKFYATVIDPPAFGKHHSVPIFYGLAIIPTRGEAIFIFYLVAINIIFSAIGFETHQPNAWYSTERSELLEYVGNRLGILSFANIGLLILYSSRNNFLRWFTNWNHATFLVLHRWIAILATVQASLHSILYLKKFTEEGTYNATSSLSFWGWGIVATVGMVILLPTSSLPIRQKFYEAFLAWHVVVTAFILAGCYLHIIDRFQTQYGYENWIYIAIGFWVFDRVTRLLRLSFIGVRKAEIKVLDDENVSIKIKGVSGAGHVYLYFPTLSKWIFWQNHPFSVTSDILDTAVTKSAEFAPKRGLFFLIRTLGGLTKKLQVNGTIPVLIEGSYDAHDGILRENIDSYPIMICIAGGVGITAVMRFARAHNGDTKLFWAVRNQTLVDSLNDELSSINKEIYVASSGQRMSIPSLLEDVIMKASDDVVVVVCGPAKMSDEVRNKVTRLARHATVGVKLVEESFSW</sequence>
<dbReference type="Pfam" id="PF01794">
    <property type="entry name" value="Ferric_reduct"/>
    <property type="match status" value="1"/>
</dbReference>
<dbReference type="InterPro" id="IPR013112">
    <property type="entry name" value="FAD-bd_8"/>
</dbReference>
<dbReference type="InterPro" id="IPR051410">
    <property type="entry name" value="Ferric/Cupric_Reductase"/>
</dbReference>
<feature type="domain" description="Ferric oxidoreductase" evidence="9">
    <location>
        <begin position="243"/>
        <end position="360"/>
    </location>
</feature>
<keyword evidence="3 7" id="KW-0812">Transmembrane</keyword>
<feature type="chain" id="PRO_5042228835" description="Ferric reductase" evidence="8">
    <location>
        <begin position="23"/>
        <end position="626"/>
    </location>
</feature>
<keyword evidence="6 7" id="KW-0472">Membrane</keyword>
<proteinExistence type="predicted"/>
<dbReference type="Pfam" id="PF08022">
    <property type="entry name" value="FAD_binding_8"/>
    <property type="match status" value="1"/>
</dbReference>
<dbReference type="SFLD" id="SFLDS00052">
    <property type="entry name" value="Ferric_Reductase_Domain"/>
    <property type="match status" value="1"/>
</dbReference>
<evidence type="ECO:0000256" key="4">
    <source>
        <dbReference type="ARBA" id="ARBA00022989"/>
    </source>
</evidence>
<dbReference type="Gene3D" id="3.40.50.80">
    <property type="entry name" value="Nucleotide-binding domain of ferredoxin-NADP reductase (FNR) module"/>
    <property type="match status" value="1"/>
</dbReference>
<dbReference type="InterPro" id="IPR013130">
    <property type="entry name" value="Fe3_Rdtase_TM_dom"/>
</dbReference>
<evidence type="ECO:0000313" key="12">
    <source>
        <dbReference type="Proteomes" id="UP001211907"/>
    </source>
</evidence>
<evidence type="ECO:0000256" key="7">
    <source>
        <dbReference type="SAM" id="Phobius"/>
    </source>
</evidence>
<dbReference type="InterPro" id="IPR039261">
    <property type="entry name" value="FNR_nucleotide-bd"/>
</dbReference>
<evidence type="ECO:0000259" key="10">
    <source>
        <dbReference type="Pfam" id="PF08022"/>
    </source>
</evidence>
<evidence type="ECO:0000256" key="8">
    <source>
        <dbReference type="SAM" id="SignalP"/>
    </source>
</evidence>
<dbReference type="GO" id="GO:0000293">
    <property type="term" value="F:ferric-chelate reductase activity"/>
    <property type="evidence" value="ECO:0007669"/>
    <property type="project" value="TreeGrafter"/>
</dbReference>
<evidence type="ECO:0000256" key="6">
    <source>
        <dbReference type="ARBA" id="ARBA00023136"/>
    </source>
</evidence>